<dbReference type="AlphaFoldDB" id="A0A917HTN4"/>
<organism evidence="2 3">
    <name type="scientific">Paenibacillus radicis</name>
    <name type="common">ex Gao et al. 2016</name>
    <dbReference type="NCBI Taxonomy" id="1737354"/>
    <lineage>
        <taxon>Bacteria</taxon>
        <taxon>Bacillati</taxon>
        <taxon>Bacillota</taxon>
        <taxon>Bacilli</taxon>
        <taxon>Bacillales</taxon>
        <taxon>Paenibacillaceae</taxon>
        <taxon>Paenibacillus</taxon>
    </lineage>
</organism>
<name>A0A917HTN4_9BACL</name>
<accession>A0A917HTN4</accession>
<evidence type="ECO:0000313" key="2">
    <source>
        <dbReference type="EMBL" id="GGG88846.1"/>
    </source>
</evidence>
<evidence type="ECO:0000256" key="1">
    <source>
        <dbReference type="SAM" id="MobiDB-lite"/>
    </source>
</evidence>
<protein>
    <recommendedName>
        <fullName evidence="4">Coenzyme Q-binding protein COQ10 START domain-containing protein</fullName>
    </recommendedName>
</protein>
<gene>
    <name evidence="2" type="ORF">GCM10010918_54350</name>
</gene>
<proteinExistence type="predicted"/>
<evidence type="ECO:0008006" key="4">
    <source>
        <dbReference type="Google" id="ProtNLM"/>
    </source>
</evidence>
<dbReference type="Proteomes" id="UP000600247">
    <property type="component" value="Unassembled WGS sequence"/>
</dbReference>
<evidence type="ECO:0000313" key="3">
    <source>
        <dbReference type="Proteomes" id="UP000600247"/>
    </source>
</evidence>
<dbReference type="InterPro" id="IPR023393">
    <property type="entry name" value="START-like_dom_sf"/>
</dbReference>
<feature type="compositionally biased region" description="Basic and acidic residues" evidence="1">
    <location>
        <begin position="151"/>
        <end position="162"/>
    </location>
</feature>
<dbReference type="RefSeq" id="WP_188892824.1">
    <property type="nucleotide sequence ID" value="NZ_BMHY01000020.1"/>
</dbReference>
<feature type="region of interest" description="Disordered" evidence="1">
    <location>
        <begin position="151"/>
        <end position="177"/>
    </location>
</feature>
<dbReference type="CDD" id="cd07812">
    <property type="entry name" value="SRPBCC"/>
    <property type="match status" value="1"/>
</dbReference>
<comment type="caution">
    <text evidence="2">The sequence shown here is derived from an EMBL/GenBank/DDBJ whole genome shotgun (WGS) entry which is preliminary data.</text>
</comment>
<keyword evidence="3" id="KW-1185">Reference proteome</keyword>
<sequence>MYTYNEVTMNCSAETAFRYAREVERWPELLSHYRRTSFEQGGSDTGGKVEMAAYRLFKPLKWPVWWTSDMEIDEAKQVVQYKHIKGVTRNMEVEWRLEPVAEDAVKVSIIHRWYSPPFGRRMLAGIICDMFVHAIADRTLQGLKQHAEQEQLEKQEKQEQQEQVRQAGRESLQVLRV</sequence>
<dbReference type="SUPFAM" id="SSF55961">
    <property type="entry name" value="Bet v1-like"/>
    <property type="match status" value="1"/>
</dbReference>
<reference evidence="2 3" key="1">
    <citation type="journal article" date="2014" name="Int. J. Syst. Evol. Microbiol.">
        <title>Complete genome sequence of Corynebacterium casei LMG S-19264T (=DSM 44701T), isolated from a smear-ripened cheese.</title>
        <authorList>
            <consortium name="US DOE Joint Genome Institute (JGI-PGF)"/>
            <person name="Walter F."/>
            <person name="Albersmeier A."/>
            <person name="Kalinowski J."/>
            <person name="Ruckert C."/>
        </authorList>
    </citation>
    <scope>NUCLEOTIDE SEQUENCE [LARGE SCALE GENOMIC DNA]</scope>
    <source>
        <strain evidence="2 3">CGMCC 1.15286</strain>
    </source>
</reference>
<dbReference type="InterPro" id="IPR019587">
    <property type="entry name" value="Polyketide_cyclase/dehydratase"/>
</dbReference>
<dbReference type="Pfam" id="PF10604">
    <property type="entry name" value="Polyketide_cyc2"/>
    <property type="match status" value="1"/>
</dbReference>
<dbReference type="EMBL" id="BMHY01000020">
    <property type="protein sequence ID" value="GGG88846.1"/>
    <property type="molecule type" value="Genomic_DNA"/>
</dbReference>
<dbReference type="Gene3D" id="3.30.530.20">
    <property type="match status" value="1"/>
</dbReference>